<name>A0A2M4DK05_ANODA</name>
<protein>
    <submittedName>
        <fullName evidence="1">Putative secreted protein</fullName>
    </submittedName>
</protein>
<proteinExistence type="predicted"/>
<reference evidence="1" key="1">
    <citation type="submission" date="2018-01" db="EMBL/GenBank/DDBJ databases">
        <title>An insight into the sialome of Amazonian anophelines.</title>
        <authorList>
            <person name="Ribeiro J.M."/>
            <person name="Scarpassa V."/>
            <person name="Calvo E."/>
        </authorList>
    </citation>
    <scope>NUCLEOTIDE SEQUENCE</scope>
</reference>
<dbReference type="EMBL" id="GGFL01013698">
    <property type="protein sequence ID" value="MBW77876.1"/>
    <property type="molecule type" value="Transcribed_RNA"/>
</dbReference>
<evidence type="ECO:0000313" key="1">
    <source>
        <dbReference type="EMBL" id="MBW77876.1"/>
    </source>
</evidence>
<organism evidence="1">
    <name type="scientific">Anopheles darlingi</name>
    <name type="common">Mosquito</name>
    <dbReference type="NCBI Taxonomy" id="43151"/>
    <lineage>
        <taxon>Eukaryota</taxon>
        <taxon>Metazoa</taxon>
        <taxon>Ecdysozoa</taxon>
        <taxon>Arthropoda</taxon>
        <taxon>Hexapoda</taxon>
        <taxon>Insecta</taxon>
        <taxon>Pterygota</taxon>
        <taxon>Neoptera</taxon>
        <taxon>Endopterygota</taxon>
        <taxon>Diptera</taxon>
        <taxon>Nematocera</taxon>
        <taxon>Culicoidea</taxon>
        <taxon>Culicidae</taxon>
        <taxon>Anophelinae</taxon>
        <taxon>Anopheles</taxon>
    </lineage>
</organism>
<dbReference type="AlphaFoldDB" id="A0A2M4DK05"/>
<accession>A0A2M4DK05</accession>
<sequence>MSAFLATSFFTSTALVPRQWVTVARTSSSVFSVEMPEMNNQFLRLRTGTNLMVLVVGSAVPQISGCVF</sequence>